<sequence>MRKLVPPPEMLYSAYDAEQTIRIAEEVLEYAKRLYEEKKNQ</sequence>
<proteinExistence type="predicted"/>
<gene>
    <name evidence="1" type="ORF">IC006_0895</name>
</gene>
<evidence type="ECO:0000313" key="2">
    <source>
        <dbReference type="Proteomes" id="UP000322983"/>
    </source>
</evidence>
<evidence type="ECO:0000313" key="1">
    <source>
        <dbReference type="EMBL" id="BBG23607.1"/>
    </source>
</evidence>
<reference evidence="1 2" key="1">
    <citation type="journal article" date="2020" name="Int. J. Syst. Evol. Microbiol.">
        <title>Sulfuracidifex tepidarius gen. nov., sp. nov. and transfer of Sulfolobus metallicus Huber and Stetter 1992 to the genus Sulfuracidifex as Sulfuracidifex metallicus comb. nov.</title>
        <authorList>
            <person name="Itoh T."/>
            <person name="Miura T."/>
            <person name="Sakai H.D."/>
            <person name="Kato S."/>
            <person name="Ohkuma M."/>
            <person name="Takashina T."/>
        </authorList>
    </citation>
    <scope>NUCLEOTIDE SEQUENCE [LARGE SCALE GENOMIC DNA]</scope>
    <source>
        <strain evidence="1 2">IC-006</strain>
    </source>
</reference>
<dbReference type="Proteomes" id="UP000322983">
    <property type="component" value="Chromosome"/>
</dbReference>
<accession>A0A510DTW9</accession>
<dbReference type="AlphaFoldDB" id="A0A510DTW9"/>
<organism evidence="1 2">
    <name type="scientific">Sulfuracidifex tepidarius</name>
    <dbReference type="NCBI Taxonomy" id="1294262"/>
    <lineage>
        <taxon>Archaea</taxon>
        <taxon>Thermoproteota</taxon>
        <taxon>Thermoprotei</taxon>
        <taxon>Sulfolobales</taxon>
        <taxon>Sulfolobaceae</taxon>
        <taxon>Sulfuracidifex</taxon>
    </lineage>
</organism>
<dbReference type="EMBL" id="AP018929">
    <property type="protein sequence ID" value="BBG23607.1"/>
    <property type="molecule type" value="Genomic_DNA"/>
</dbReference>
<keyword evidence="2" id="KW-1185">Reference proteome</keyword>
<name>A0A510DTW9_9CREN</name>
<protein>
    <submittedName>
        <fullName evidence="1">Uncharacterized protein</fullName>
    </submittedName>
</protein>
<dbReference type="KEGG" id="step:IC006_0895"/>
<dbReference type="STRING" id="1294262.GCA_001316085_03070"/>